<reference evidence="1" key="1">
    <citation type="submission" date="2021-08" db="EMBL/GenBank/DDBJ databases">
        <title>The first chromosome-level gecko genome reveals the dynamic sex chromosomes of Neotropical dwarf geckos (Sphaerodactylidae: Sphaerodactylus).</title>
        <authorList>
            <person name="Pinto B.J."/>
            <person name="Keating S.E."/>
            <person name="Gamble T."/>
        </authorList>
    </citation>
    <scope>NUCLEOTIDE SEQUENCE</scope>
    <source>
        <strain evidence="1">TG3544</strain>
    </source>
</reference>
<keyword evidence="2" id="KW-1185">Reference proteome</keyword>
<comment type="caution">
    <text evidence="1">The sequence shown here is derived from an EMBL/GenBank/DDBJ whole genome shotgun (WGS) entry which is preliminary data.</text>
</comment>
<evidence type="ECO:0000313" key="1">
    <source>
        <dbReference type="EMBL" id="KAH7994188.1"/>
    </source>
</evidence>
<accession>A0ACB8ENN6</accession>
<protein>
    <submittedName>
        <fullName evidence="1">Uncharacterized protein</fullName>
    </submittedName>
</protein>
<dbReference type="EMBL" id="CM037616">
    <property type="protein sequence ID" value="KAH7994188.1"/>
    <property type="molecule type" value="Genomic_DNA"/>
</dbReference>
<evidence type="ECO:0000313" key="2">
    <source>
        <dbReference type="Proteomes" id="UP000827872"/>
    </source>
</evidence>
<proteinExistence type="predicted"/>
<sequence>MKAPQRAGGRTDQMLGAMGDILTSLALPSQHWSKQRCLGRVNFSQDLFMCVIFTASWSKDIDMVLREISIPLRLSSVSAVQGLGLLPTPNADSSSPGRKIEN</sequence>
<organism evidence="1 2">
    <name type="scientific">Sphaerodactylus townsendi</name>
    <dbReference type="NCBI Taxonomy" id="933632"/>
    <lineage>
        <taxon>Eukaryota</taxon>
        <taxon>Metazoa</taxon>
        <taxon>Chordata</taxon>
        <taxon>Craniata</taxon>
        <taxon>Vertebrata</taxon>
        <taxon>Euteleostomi</taxon>
        <taxon>Lepidosauria</taxon>
        <taxon>Squamata</taxon>
        <taxon>Bifurcata</taxon>
        <taxon>Gekkota</taxon>
        <taxon>Sphaerodactylidae</taxon>
        <taxon>Sphaerodactylus</taxon>
    </lineage>
</organism>
<name>A0ACB8ENN6_9SAUR</name>
<gene>
    <name evidence="1" type="ORF">K3G42_033438</name>
</gene>
<dbReference type="Proteomes" id="UP000827872">
    <property type="component" value="Linkage Group LG03"/>
</dbReference>